<evidence type="ECO:0000313" key="2">
    <source>
        <dbReference type="Proteomes" id="UP001175211"/>
    </source>
</evidence>
<gene>
    <name evidence="1" type="ORF">EV420DRAFT_1746802</name>
</gene>
<name>A0AA39TV46_ARMTA</name>
<dbReference type="EMBL" id="JAUEPS010000012">
    <property type="protein sequence ID" value="KAK0460560.1"/>
    <property type="molecule type" value="Genomic_DNA"/>
</dbReference>
<organism evidence="1 2">
    <name type="scientific">Armillaria tabescens</name>
    <name type="common">Ringless honey mushroom</name>
    <name type="synonym">Agaricus tabescens</name>
    <dbReference type="NCBI Taxonomy" id="1929756"/>
    <lineage>
        <taxon>Eukaryota</taxon>
        <taxon>Fungi</taxon>
        <taxon>Dikarya</taxon>
        <taxon>Basidiomycota</taxon>
        <taxon>Agaricomycotina</taxon>
        <taxon>Agaricomycetes</taxon>
        <taxon>Agaricomycetidae</taxon>
        <taxon>Agaricales</taxon>
        <taxon>Marasmiineae</taxon>
        <taxon>Physalacriaceae</taxon>
        <taxon>Desarmillaria</taxon>
    </lineage>
</organism>
<dbReference type="Proteomes" id="UP001175211">
    <property type="component" value="Unassembled WGS sequence"/>
</dbReference>
<reference evidence="1" key="1">
    <citation type="submission" date="2023-06" db="EMBL/GenBank/DDBJ databases">
        <authorList>
            <consortium name="Lawrence Berkeley National Laboratory"/>
            <person name="Ahrendt S."/>
            <person name="Sahu N."/>
            <person name="Indic B."/>
            <person name="Wong-Bajracharya J."/>
            <person name="Merenyi Z."/>
            <person name="Ke H.-M."/>
            <person name="Monk M."/>
            <person name="Kocsube S."/>
            <person name="Drula E."/>
            <person name="Lipzen A."/>
            <person name="Balint B."/>
            <person name="Henrissat B."/>
            <person name="Andreopoulos B."/>
            <person name="Martin F.M."/>
            <person name="Harder C.B."/>
            <person name="Rigling D."/>
            <person name="Ford K.L."/>
            <person name="Foster G.D."/>
            <person name="Pangilinan J."/>
            <person name="Papanicolaou A."/>
            <person name="Barry K."/>
            <person name="LaButti K."/>
            <person name="Viragh M."/>
            <person name="Koriabine M."/>
            <person name="Yan M."/>
            <person name="Riley R."/>
            <person name="Champramary S."/>
            <person name="Plett K.L."/>
            <person name="Tsai I.J."/>
            <person name="Slot J."/>
            <person name="Sipos G."/>
            <person name="Plett J."/>
            <person name="Nagy L.G."/>
            <person name="Grigoriev I.V."/>
        </authorList>
    </citation>
    <scope>NUCLEOTIDE SEQUENCE</scope>
    <source>
        <strain evidence="1">CCBAS 213</strain>
    </source>
</reference>
<comment type="caution">
    <text evidence="1">The sequence shown here is derived from an EMBL/GenBank/DDBJ whole genome shotgun (WGS) entry which is preliminary data.</text>
</comment>
<evidence type="ECO:0000313" key="1">
    <source>
        <dbReference type="EMBL" id="KAK0460560.1"/>
    </source>
</evidence>
<dbReference type="GeneID" id="85363724"/>
<proteinExistence type="predicted"/>
<sequence length="118" mass="13486">MTNLHTLSIEECKTPLDWLVDDILVVSYLTSFQSIYYEDNFPFFQKVFTRLIALSADPLKELTIQSPSYEVNRLYGNGVWGGAKKAIGDLLKERLERFGKKLKIEWVNKNPGWGDGVG</sequence>
<dbReference type="AlphaFoldDB" id="A0AA39TV46"/>
<dbReference type="RefSeq" id="XP_060332599.1">
    <property type="nucleotide sequence ID" value="XM_060480176.1"/>
</dbReference>
<protein>
    <submittedName>
        <fullName evidence="1">Uncharacterized protein</fullName>
    </submittedName>
</protein>
<accession>A0AA39TV46</accession>
<keyword evidence="2" id="KW-1185">Reference proteome</keyword>